<dbReference type="UniPathway" id="UPA00070">
    <property type="reaction ID" value="UER00120"/>
</dbReference>
<evidence type="ECO:0000256" key="6">
    <source>
        <dbReference type="ARBA" id="ARBA00022975"/>
    </source>
</evidence>
<dbReference type="SMART" id="SM00934">
    <property type="entry name" value="OMPdecase"/>
    <property type="match status" value="1"/>
</dbReference>
<dbReference type="Proteomes" id="UP000308199">
    <property type="component" value="Unassembled WGS sequence"/>
</dbReference>
<accession>A0A4S4LG93</accession>
<comment type="catalytic activity">
    <reaction evidence="10">
        <text>orotidine 5'-phosphate + H(+) = UMP + CO2</text>
        <dbReference type="Rhea" id="RHEA:11596"/>
        <dbReference type="ChEBI" id="CHEBI:15378"/>
        <dbReference type="ChEBI" id="CHEBI:16526"/>
        <dbReference type="ChEBI" id="CHEBI:57538"/>
        <dbReference type="ChEBI" id="CHEBI:57865"/>
        <dbReference type="EC" id="4.1.1.23"/>
    </reaction>
</comment>
<evidence type="ECO:0000256" key="5">
    <source>
        <dbReference type="ARBA" id="ARBA00022793"/>
    </source>
</evidence>
<evidence type="ECO:0000256" key="1">
    <source>
        <dbReference type="ARBA" id="ARBA00004861"/>
    </source>
</evidence>
<protein>
    <recommendedName>
        <fullName evidence="4 10">Orotidine 5'-phosphate decarboxylase</fullName>
        <ecNumber evidence="3 10">4.1.1.23</ecNumber>
    </recommendedName>
</protein>
<reference evidence="12 13" key="1">
    <citation type="submission" date="2019-02" db="EMBL/GenBank/DDBJ databases">
        <title>Genome sequencing of the rare red list fungi Phellinidium pouzarii.</title>
        <authorList>
            <person name="Buettner E."/>
            <person name="Kellner H."/>
        </authorList>
    </citation>
    <scope>NUCLEOTIDE SEQUENCE [LARGE SCALE GENOMIC DNA]</scope>
    <source>
        <strain evidence="12 13">DSM 108285</strain>
    </source>
</reference>
<dbReference type="GO" id="GO:0044205">
    <property type="term" value="P:'de novo' UMP biosynthetic process"/>
    <property type="evidence" value="ECO:0007669"/>
    <property type="project" value="UniProtKB-UniPathway"/>
</dbReference>
<dbReference type="InterPro" id="IPR011060">
    <property type="entry name" value="RibuloseP-bd_barrel"/>
</dbReference>
<feature type="binding site" evidence="9">
    <location>
        <position position="40"/>
    </location>
    <ligand>
        <name>substrate</name>
    </ligand>
</feature>
<gene>
    <name evidence="12" type="ORF">EW145_g1474</name>
</gene>
<evidence type="ECO:0000313" key="12">
    <source>
        <dbReference type="EMBL" id="THH10228.1"/>
    </source>
</evidence>
<evidence type="ECO:0000313" key="13">
    <source>
        <dbReference type="Proteomes" id="UP000308199"/>
    </source>
</evidence>
<proteinExistence type="inferred from homology"/>
<dbReference type="Pfam" id="PF00215">
    <property type="entry name" value="OMPdecase"/>
    <property type="match status" value="1"/>
</dbReference>
<feature type="binding site" evidence="9">
    <location>
        <position position="230"/>
    </location>
    <ligand>
        <name>substrate</name>
    </ligand>
</feature>
<feature type="active site" description="For OMPdecase activity" evidence="8">
    <location>
        <position position="101"/>
    </location>
</feature>
<dbReference type="InterPro" id="IPR014732">
    <property type="entry name" value="OMPdecase"/>
</dbReference>
<feature type="binding site" evidence="9">
    <location>
        <position position="161"/>
    </location>
    <ligand>
        <name>substrate</name>
    </ligand>
</feature>
<evidence type="ECO:0000256" key="8">
    <source>
        <dbReference type="PIRSR" id="PIRSR614732-1"/>
    </source>
</evidence>
<evidence type="ECO:0000259" key="11">
    <source>
        <dbReference type="SMART" id="SM00934"/>
    </source>
</evidence>
<dbReference type="InterPro" id="IPR013785">
    <property type="entry name" value="Aldolase_TIM"/>
</dbReference>
<dbReference type="OrthoDB" id="10263753at2759"/>
<dbReference type="EC" id="4.1.1.23" evidence="3 10"/>
<evidence type="ECO:0000256" key="3">
    <source>
        <dbReference type="ARBA" id="ARBA00012321"/>
    </source>
</evidence>
<feature type="active site" description="For OMPdecase activity" evidence="8">
    <location>
        <position position="103"/>
    </location>
</feature>
<dbReference type="AlphaFoldDB" id="A0A4S4LG93"/>
<keyword evidence="7 10" id="KW-0456">Lyase</keyword>
<evidence type="ECO:0000256" key="4">
    <source>
        <dbReference type="ARBA" id="ARBA00021923"/>
    </source>
</evidence>
<evidence type="ECO:0000256" key="2">
    <source>
        <dbReference type="ARBA" id="ARBA00011018"/>
    </source>
</evidence>
<dbReference type="GO" id="GO:0004590">
    <property type="term" value="F:orotidine-5'-phosphate decarboxylase activity"/>
    <property type="evidence" value="ECO:0007669"/>
    <property type="project" value="UniProtKB-EC"/>
</dbReference>
<dbReference type="GO" id="GO:0004588">
    <property type="term" value="F:orotate phosphoribosyltransferase activity"/>
    <property type="evidence" value="ECO:0007669"/>
    <property type="project" value="TreeGrafter"/>
</dbReference>
<evidence type="ECO:0000256" key="7">
    <source>
        <dbReference type="ARBA" id="ARBA00023239"/>
    </source>
</evidence>
<comment type="similarity">
    <text evidence="2 10">Belongs to the OMP decarboxylase family.</text>
</comment>
<dbReference type="GO" id="GO:0006207">
    <property type="term" value="P:'de novo' pyrimidine nucleobase biosynthetic process"/>
    <property type="evidence" value="ECO:0007669"/>
    <property type="project" value="InterPro"/>
</dbReference>
<feature type="active site" description="For OMPdecase activity" evidence="8">
    <location>
        <position position="106"/>
    </location>
</feature>
<feature type="binding site" evidence="9">
    <location>
        <position position="250"/>
    </location>
    <ligand>
        <name>substrate</name>
    </ligand>
</feature>
<dbReference type="PANTHER" id="PTHR19278">
    <property type="entry name" value="OROTATE PHOSPHORIBOSYLTRANSFERASE"/>
    <property type="match status" value="1"/>
</dbReference>
<dbReference type="InterPro" id="IPR001754">
    <property type="entry name" value="OMPdeCOase_dom"/>
</dbReference>
<evidence type="ECO:0000256" key="9">
    <source>
        <dbReference type="PIRSR" id="PIRSR614732-2"/>
    </source>
</evidence>
<organism evidence="12 13">
    <name type="scientific">Phellinidium pouzarii</name>
    <dbReference type="NCBI Taxonomy" id="167371"/>
    <lineage>
        <taxon>Eukaryota</taxon>
        <taxon>Fungi</taxon>
        <taxon>Dikarya</taxon>
        <taxon>Basidiomycota</taxon>
        <taxon>Agaricomycotina</taxon>
        <taxon>Agaricomycetes</taxon>
        <taxon>Hymenochaetales</taxon>
        <taxon>Hymenochaetaceae</taxon>
        <taxon>Phellinidium</taxon>
    </lineage>
</organism>
<keyword evidence="5 10" id="KW-0210">Decarboxylase</keyword>
<name>A0A4S4LG93_9AGAM</name>
<dbReference type="PANTHER" id="PTHR19278:SF9">
    <property type="entry name" value="URIDINE 5'-MONOPHOSPHATE SYNTHASE"/>
    <property type="match status" value="1"/>
</dbReference>
<comment type="pathway">
    <text evidence="1 10">Pyrimidine metabolism; UMP biosynthesis via de novo pathway; UMP from orotate: step 2/2.</text>
</comment>
<dbReference type="Gene3D" id="3.20.20.70">
    <property type="entry name" value="Aldolase class I"/>
    <property type="match status" value="1"/>
</dbReference>
<dbReference type="CDD" id="cd04725">
    <property type="entry name" value="OMP_decarboxylase_like"/>
    <property type="match status" value="1"/>
</dbReference>
<feature type="domain" description="Orotidine 5'-phosphate decarboxylase" evidence="11">
    <location>
        <begin position="34"/>
        <end position="266"/>
    </location>
</feature>
<dbReference type="EMBL" id="SGPK01000041">
    <property type="protein sequence ID" value="THH10228.1"/>
    <property type="molecule type" value="Genomic_DNA"/>
</dbReference>
<evidence type="ECO:0000256" key="10">
    <source>
        <dbReference type="RuleBase" id="RU000512"/>
    </source>
</evidence>
<sequence length="286" mass="31261">MSSVLTRSYGERAAHHSNPAAKALLETMERKKSNLCVSVDVSKKDSFLSIIDAVGPYASLIKAFAPRLLLTHVDIIEDFDEELVKQLLELSVKHDFLIFEDRKFADIGNTVVLQYSGGVHRIASWAHITNAHPIPGPSIVSGLASVGLPLGRGLLLLAEMSTQGSLAHGAYTEDAVHIARTRRDFVIGFIAQRRMEGVGLYAGEALDESEDFMILTPGVGLEVTGDALGQQYNTPRAVVLEAGCDIIIVGRGIYGKNNAVDIAATQTSAERYRKEGWRAYEERLRR</sequence>
<dbReference type="PROSITE" id="PS00156">
    <property type="entry name" value="OMPDECASE"/>
    <property type="match status" value="1"/>
</dbReference>
<dbReference type="FunFam" id="3.20.20.70:FF:000114">
    <property type="entry name" value="Decarboxylase,orotidine phosphate"/>
    <property type="match status" value="1"/>
</dbReference>
<keyword evidence="13" id="KW-1185">Reference proteome</keyword>
<dbReference type="SUPFAM" id="SSF51366">
    <property type="entry name" value="Ribulose-phoshate binding barrel"/>
    <property type="match status" value="1"/>
</dbReference>
<feature type="binding site" evidence="9">
    <location>
        <position position="251"/>
    </location>
    <ligand>
        <name>substrate</name>
    </ligand>
</feature>
<dbReference type="NCBIfam" id="TIGR01740">
    <property type="entry name" value="pyrF"/>
    <property type="match status" value="1"/>
</dbReference>
<dbReference type="InterPro" id="IPR018089">
    <property type="entry name" value="OMPdecase_AS"/>
</dbReference>
<comment type="caution">
    <text evidence="12">The sequence shown here is derived from an EMBL/GenBank/DDBJ whole genome shotgun (WGS) entry which is preliminary data.</text>
</comment>
<keyword evidence="6 10" id="KW-0665">Pyrimidine biosynthesis</keyword>